<name>A0A3B0ZUW3_9ZZZZ</name>
<dbReference type="AlphaFoldDB" id="A0A3B0ZUW3"/>
<gene>
    <name evidence="2" type="ORF">MNBD_GAMMA22-1533</name>
</gene>
<dbReference type="EMBL" id="UOFS01000007">
    <property type="protein sequence ID" value="VAW91843.1"/>
    <property type="molecule type" value="Genomic_DNA"/>
</dbReference>
<feature type="transmembrane region" description="Helical" evidence="1">
    <location>
        <begin position="21"/>
        <end position="39"/>
    </location>
</feature>
<organism evidence="2">
    <name type="scientific">hydrothermal vent metagenome</name>
    <dbReference type="NCBI Taxonomy" id="652676"/>
    <lineage>
        <taxon>unclassified sequences</taxon>
        <taxon>metagenomes</taxon>
        <taxon>ecological metagenomes</taxon>
    </lineage>
</organism>
<evidence type="ECO:0000256" key="1">
    <source>
        <dbReference type="SAM" id="Phobius"/>
    </source>
</evidence>
<keyword evidence="1" id="KW-1133">Transmembrane helix</keyword>
<keyword evidence="1" id="KW-0812">Transmembrane</keyword>
<accession>A0A3B0ZUW3</accession>
<evidence type="ECO:0000313" key="2">
    <source>
        <dbReference type="EMBL" id="VAW91843.1"/>
    </source>
</evidence>
<reference evidence="2" key="1">
    <citation type="submission" date="2018-06" db="EMBL/GenBank/DDBJ databases">
        <authorList>
            <person name="Zhirakovskaya E."/>
        </authorList>
    </citation>
    <scope>NUCLEOTIDE SEQUENCE</scope>
</reference>
<sequence>MNNDNSTIIKQEIIKMIPQSILAIILTVALGFGYFVSLVKIPVDAVPAGVQKGHISQSNFIHTSLKKVTSDNTNEICHYYALADDLASCYNVAPLLGYCITPASPGAC</sequence>
<keyword evidence="1" id="KW-0472">Membrane</keyword>
<proteinExistence type="predicted"/>
<protein>
    <submittedName>
        <fullName evidence="2">Uncharacterized protein</fullName>
    </submittedName>
</protein>